<dbReference type="Pfam" id="PF13560">
    <property type="entry name" value="HTH_31"/>
    <property type="match status" value="1"/>
</dbReference>
<organism evidence="1 2">
    <name type="scientific">Sinosporangium siamense</name>
    <dbReference type="NCBI Taxonomy" id="1367973"/>
    <lineage>
        <taxon>Bacteria</taxon>
        <taxon>Bacillati</taxon>
        <taxon>Actinomycetota</taxon>
        <taxon>Actinomycetes</taxon>
        <taxon>Streptosporangiales</taxon>
        <taxon>Streptosporangiaceae</taxon>
        <taxon>Sinosporangium</taxon>
    </lineage>
</organism>
<dbReference type="InterPro" id="IPR001387">
    <property type="entry name" value="Cro/C1-type_HTH"/>
</dbReference>
<accession>A0A919RDV5</accession>
<name>A0A919RDV5_9ACTN</name>
<dbReference type="RefSeq" id="WP_204024592.1">
    <property type="nucleotide sequence ID" value="NZ_BOOW01000013.1"/>
</dbReference>
<dbReference type="CDD" id="cd00093">
    <property type="entry name" value="HTH_XRE"/>
    <property type="match status" value="1"/>
</dbReference>
<proteinExistence type="predicted"/>
<keyword evidence="2" id="KW-1185">Reference proteome</keyword>
<comment type="caution">
    <text evidence="1">The sequence shown here is derived from an EMBL/GenBank/DDBJ whole genome shotgun (WGS) entry which is preliminary data.</text>
</comment>
<protein>
    <recommendedName>
        <fullName evidence="3">Helix-turn-helix domain-containing protein</fullName>
    </recommendedName>
</protein>
<dbReference type="EMBL" id="BOOW01000013">
    <property type="protein sequence ID" value="GII92091.1"/>
    <property type="molecule type" value="Genomic_DNA"/>
</dbReference>
<sequence length="98" mass="10859">MAGYHTRWVRSEVHDDDPERLEIREALAFGKAHYDRRTAMGLSVAQVAERADMSEDEVECIEEGGTAPMVPLLRRLAAALDADVRLTAADVHFEAHAA</sequence>
<evidence type="ECO:0008006" key="3">
    <source>
        <dbReference type="Google" id="ProtNLM"/>
    </source>
</evidence>
<dbReference type="GO" id="GO:0003677">
    <property type="term" value="F:DNA binding"/>
    <property type="evidence" value="ECO:0007669"/>
    <property type="project" value="InterPro"/>
</dbReference>
<dbReference type="Proteomes" id="UP000606172">
    <property type="component" value="Unassembled WGS sequence"/>
</dbReference>
<dbReference type="SUPFAM" id="SSF47413">
    <property type="entry name" value="lambda repressor-like DNA-binding domains"/>
    <property type="match status" value="1"/>
</dbReference>
<evidence type="ECO:0000313" key="2">
    <source>
        <dbReference type="Proteomes" id="UP000606172"/>
    </source>
</evidence>
<evidence type="ECO:0000313" key="1">
    <source>
        <dbReference type="EMBL" id="GII92091.1"/>
    </source>
</evidence>
<dbReference type="Gene3D" id="1.10.260.40">
    <property type="entry name" value="lambda repressor-like DNA-binding domains"/>
    <property type="match status" value="1"/>
</dbReference>
<gene>
    <name evidence="1" type="ORF">Ssi02_23220</name>
</gene>
<reference evidence="1" key="1">
    <citation type="submission" date="2021-01" db="EMBL/GenBank/DDBJ databases">
        <title>Whole genome shotgun sequence of Sinosporangium siamense NBRC 109515.</title>
        <authorList>
            <person name="Komaki H."/>
            <person name="Tamura T."/>
        </authorList>
    </citation>
    <scope>NUCLEOTIDE SEQUENCE</scope>
    <source>
        <strain evidence="1">NBRC 109515</strain>
    </source>
</reference>
<dbReference type="InterPro" id="IPR010982">
    <property type="entry name" value="Lambda_DNA-bd_dom_sf"/>
</dbReference>
<dbReference type="AlphaFoldDB" id="A0A919RDV5"/>